<dbReference type="STRING" id="28094.SAMN06295900_113158"/>
<protein>
    <submittedName>
        <fullName evidence="2">Transglutaminase-like superfamily protein</fullName>
    </submittedName>
</protein>
<feature type="domain" description="Transglutaminase-like" evidence="1">
    <location>
        <begin position="96"/>
        <end position="149"/>
    </location>
</feature>
<dbReference type="Pfam" id="PF01841">
    <property type="entry name" value="Transglut_core"/>
    <property type="match status" value="1"/>
</dbReference>
<reference evidence="3" key="1">
    <citation type="submission" date="2017-04" db="EMBL/GenBank/DDBJ databases">
        <authorList>
            <person name="Varghese N."/>
            <person name="Submissions S."/>
        </authorList>
    </citation>
    <scope>NUCLEOTIDE SEQUENCE [LARGE SCALE GENOMIC DNA]</scope>
    <source>
        <strain evidence="3">Ballard 720</strain>
    </source>
</reference>
<name>A0A1X7G578_TRICW</name>
<dbReference type="SUPFAM" id="SSF54001">
    <property type="entry name" value="Cysteine proteinases"/>
    <property type="match status" value="1"/>
</dbReference>
<dbReference type="AlphaFoldDB" id="A0A1X7G578"/>
<organism evidence="2 3">
    <name type="scientific">Trinickia caryophylli</name>
    <name type="common">Paraburkholderia caryophylli</name>
    <dbReference type="NCBI Taxonomy" id="28094"/>
    <lineage>
        <taxon>Bacteria</taxon>
        <taxon>Pseudomonadati</taxon>
        <taxon>Pseudomonadota</taxon>
        <taxon>Betaproteobacteria</taxon>
        <taxon>Burkholderiales</taxon>
        <taxon>Burkholderiaceae</taxon>
        <taxon>Trinickia</taxon>
    </lineage>
</organism>
<proteinExistence type="predicted"/>
<dbReference type="RefSeq" id="WP_085229404.1">
    <property type="nucleotide sequence ID" value="NZ_BSQD01000007.1"/>
</dbReference>
<accession>A0A1X7G578</accession>
<sequence length="299" mass="34321">MSDYVARYREQSIVTSVHPYEVEIEGLPQSIRELVEIVDGLIVHFKTDEAALDKQTLVERRHEVDSRLVSTMLQRIFSLNEAALSQRRPADQRLLGTCRDTAVLLCSFMRHQGIPARVRFGFAHMLYQRKNPLHNHAVVEYWNGSEWLLAESRMPYVRGSDTPFAPDDLPRSLFMPAGEAWRQLRAGEQTPQAFSGHQLGERPSRWLVLSFVMYDLASLAGYETLMWDQWGRYYEFSDPRCTADGSAFLDLLDRAAATDCRLDLECRQLIDLFRDVTDISNGTEIHSFSPVLGRYSITV</sequence>
<gene>
    <name evidence="2" type="ORF">SAMN06295900_113158</name>
</gene>
<dbReference type="Gene3D" id="3.10.620.30">
    <property type="match status" value="1"/>
</dbReference>
<evidence type="ECO:0000313" key="3">
    <source>
        <dbReference type="Proteomes" id="UP000192911"/>
    </source>
</evidence>
<keyword evidence="3" id="KW-1185">Reference proteome</keyword>
<dbReference type="InterPro" id="IPR038765">
    <property type="entry name" value="Papain-like_cys_pep_sf"/>
</dbReference>
<evidence type="ECO:0000313" key="2">
    <source>
        <dbReference type="EMBL" id="SMF64173.1"/>
    </source>
</evidence>
<dbReference type="OrthoDB" id="148799at2"/>
<dbReference type="EMBL" id="FXAH01000013">
    <property type="protein sequence ID" value="SMF64173.1"/>
    <property type="molecule type" value="Genomic_DNA"/>
</dbReference>
<evidence type="ECO:0000259" key="1">
    <source>
        <dbReference type="Pfam" id="PF01841"/>
    </source>
</evidence>
<dbReference type="Proteomes" id="UP000192911">
    <property type="component" value="Unassembled WGS sequence"/>
</dbReference>
<dbReference type="GeneID" id="95553297"/>
<dbReference type="InterPro" id="IPR002931">
    <property type="entry name" value="Transglutaminase-like"/>
</dbReference>